<dbReference type="InterPro" id="IPR024607">
    <property type="entry name" value="Sulfatase_CS"/>
</dbReference>
<dbReference type="RefSeq" id="WP_123665059.1">
    <property type="nucleotide sequence ID" value="NZ_RJKE01000001.1"/>
</dbReference>
<dbReference type="InterPro" id="IPR050738">
    <property type="entry name" value="Sulfatase"/>
</dbReference>
<dbReference type="InterPro" id="IPR000917">
    <property type="entry name" value="Sulfatase_N"/>
</dbReference>
<dbReference type="CDD" id="cd16025">
    <property type="entry name" value="PAS_like"/>
    <property type="match status" value="1"/>
</dbReference>
<dbReference type="EMBL" id="RJKE01000001">
    <property type="protein sequence ID" value="ROO85568.1"/>
    <property type="molecule type" value="Genomic_DNA"/>
</dbReference>
<dbReference type="SUPFAM" id="SSF53649">
    <property type="entry name" value="Alkaline phosphatase-like"/>
    <property type="match status" value="1"/>
</dbReference>
<dbReference type="InterPro" id="IPR017850">
    <property type="entry name" value="Alkaline_phosphatase_core_sf"/>
</dbReference>
<evidence type="ECO:0000313" key="6">
    <source>
        <dbReference type="EMBL" id="ROO85568.1"/>
    </source>
</evidence>
<keyword evidence="7" id="KW-1185">Reference proteome</keyword>
<feature type="domain" description="Sulfatase N-terminal" evidence="5">
    <location>
        <begin position="18"/>
        <end position="430"/>
    </location>
</feature>
<protein>
    <submittedName>
        <fullName evidence="6">Arylsulfatase</fullName>
    </submittedName>
</protein>
<name>A0A3N1CXW2_9ACTN</name>
<gene>
    <name evidence="6" type="ORF">EDD29_3114</name>
</gene>
<sequence>MTTEPIFRRAAHPPKAAPNIVAIVLDDTGFAQLGCFGSDIATPNMDRLAQGGLRYNRFHVTALCSPSRASFLTGRNHHAVGFGFLADIPLEHHGYTTRIPRSAATLPRILRDNGYSTLAVGKWHLTPRFERSAAGPFTHWPLGVGFERYYGFLHGDANHYAPNLVEDNHYIDPPKTPEEGYHLTEDLTDRAIGYLDDHRHAAPGKPFFLYYALGAMHSPHHVTPEWVAPYRGRFDQGWEAWREQVFQRQVESGVVPADTVLTERPEWVPAWEDLSGDQRRMYARQQEVFAGFLTHTDAQIGRLLDHLEETGELDDTIVVLFSDNGASAEGGVDGSVNEHRFSAHVAESLEENLAHYEDWGGPRTYNHYSWGWAWAGNTPFRLWKRYTWLGGTRTPLVVHWPKGIEAGGAVRSPIVHVNDLFPTLLEAIGITAPETVDGIEQQRVDGASFRDSFADAGSPSARDTQYFEMLGSRSLIHGRWKTTTDHISQGILDEERLVTGSRRFEDDHWALFDLSTDFSESADVSAEHPEVVAELRALWDREAEANHVLPMFDGLTGRFEALIGPAWPAGDDRTFKPGAAPVCDESLPMLFGGFRFTAEVEATDAPDGVIFALGDWFGGYALFVTEGRLAFAFAKSDGILELTADRPLTAGRHSVGVAHTLAADGAAFHLFQDGEIVDRLSFPGMLPLALQHGGANLRLGDDIGLPVSERYTTPSSWNGTLLSVGLRTPGAARRDPLEDLRTALHAD</sequence>
<dbReference type="Proteomes" id="UP000272400">
    <property type="component" value="Unassembled WGS sequence"/>
</dbReference>
<dbReference type="Gene3D" id="3.40.720.10">
    <property type="entry name" value="Alkaline Phosphatase, subunit A"/>
    <property type="match status" value="1"/>
</dbReference>
<evidence type="ECO:0000256" key="4">
    <source>
        <dbReference type="ARBA" id="ARBA00022837"/>
    </source>
</evidence>
<dbReference type="PROSITE" id="PS00149">
    <property type="entry name" value="SULFATASE_2"/>
    <property type="match status" value="1"/>
</dbReference>
<dbReference type="Pfam" id="PF00884">
    <property type="entry name" value="Sulfatase"/>
    <property type="match status" value="1"/>
</dbReference>
<keyword evidence="2" id="KW-0479">Metal-binding</keyword>
<dbReference type="GO" id="GO:0046872">
    <property type="term" value="F:metal ion binding"/>
    <property type="evidence" value="ECO:0007669"/>
    <property type="project" value="UniProtKB-KW"/>
</dbReference>
<proteinExistence type="inferred from homology"/>
<dbReference type="AlphaFoldDB" id="A0A3N1CXW2"/>
<keyword evidence="4" id="KW-0106">Calcium</keyword>
<evidence type="ECO:0000256" key="3">
    <source>
        <dbReference type="ARBA" id="ARBA00022801"/>
    </source>
</evidence>
<dbReference type="OrthoDB" id="9777306at2"/>
<evidence type="ECO:0000313" key="7">
    <source>
        <dbReference type="Proteomes" id="UP000272400"/>
    </source>
</evidence>
<organism evidence="6 7">
    <name type="scientific">Actinocorallia herbida</name>
    <dbReference type="NCBI Taxonomy" id="58109"/>
    <lineage>
        <taxon>Bacteria</taxon>
        <taxon>Bacillati</taxon>
        <taxon>Actinomycetota</taxon>
        <taxon>Actinomycetes</taxon>
        <taxon>Streptosporangiales</taxon>
        <taxon>Thermomonosporaceae</taxon>
        <taxon>Actinocorallia</taxon>
    </lineage>
</organism>
<reference evidence="6 7" key="1">
    <citation type="submission" date="2018-11" db="EMBL/GenBank/DDBJ databases">
        <title>Sequencing the genomes of 1000 actinobacteria strains.</title>
        <authorList>
            <person name="Klenk H.-P."/>
        </authorList>
    </citation>
    <scope>NUCLEOTIDE SEQUENCE [LARGE SCALE GENOMIC DNA]</scope>
    <source>
        <strain evidence="6 7">DSM 44254</strain>
    </source>
</reference>
<keyword evidence="3" id="KW-0378">Hydrolase</keyword>
<dbReference type="PANTHER" id="PTHR42693">
    <property type="entry name" value="ARYLSULFATASE FAMILY MEMBER"/>
    <property type="match status" value="1"/>
</dbReference>
<comment type="similarity">
    <text evidence="1">Belongs to the sulfatase family.</text>
</comment>
<comment type="caution">
    <text evidence="6">The sequence shown here is derived from an EMBL/GenBank/DDBJ whole genome shotgun (WGS) entry which is preliminary data.</text>
</comment>
<evidence type="ECO:0000259" key="5">
    <source>
        <dbReference type="Pfam" id="PF00884"/>
    </source>
</evidence>
<dbReference type="PROSITE" id="PS00523">
    <property type="entry name" value="SULFATASE_1"/>
    <property type="match status" value="1"/>
</dbReference>
<dbReference type="PANTHER" id="PTHR42693:SF43">
    <property type="entry name" value="BLL2667 PROTEIN"/>
    <property type="match status" value="1"/>
</dbReference>
<evidence type="ECO:0000256" key="2">
    <source>
        <dbReference type="ARBA" id="ARBA00022723"/>
    </source>
</evidence>
<dbReference type="Gene3D" id="3.30.1120.10">
    <property type="match status" value="1"/>
</dbReference>
<dbReference type="GO" id="GO:0016787">
    <property type="term" value="F:hydrolase activity"/>
    <property type="evidence" value="ECO:0007669"/>
    <property type="project" value="UniProtKB-KW"/>
</dbReference>
<evidence type="ECO:0000256" key="1">
    <source>
        <dbReference type="ARBA" id="ARBA00008779"/>
    </source>
</evidence>
<accession>A0A3N1CXW2</accession>